<feature type="non-terminal residue" evidence="1">
    <location>
        <position position="1"/>
    </location>
</feature>
<dbReference type="InParanoid" id="B9TFC5"/>
<protein>
    <submittedName>
        <fullName evidence="1">Uncharacterized protein</fullName>
    </submittedName>
</protein>
<evidence type="ECO:0000313" key="2">
    <source>
        <dbReference type="Proteomes" id="UP000008311"/>
    </source>
</evidence>
<accession>B9TFC5</accession>
<dbReference type="EMBL" id="EQ979698">
    <property type="protein sequence ID" value="EEF25439.1"/>
    <property type="molecule type" value="Genomic_DNA"/>
</dbReference>
<name>B9TFC5_RICCO</name>
<reference evidence="2" key="1">
    <citation type="journal article" date="2010" name="Nat. Biotechnol.">
        <title>Draft genome sequence of the oilseed species Ricinus communis.</title>
        <authorList>
            <person name="Chan A.P."/>
            <person name="Crabtree J."/>
            <person name="Zhao Q."/>
            <person name="Lorenzi H."/>
            <person name="Orvis J."/>
            <person name="Puiu D."/>
            <person name="Melake-Berhan A."/>
            <person name="Jones K.M."/>
            <person name="Redman J."/>
            <person name="Chen G."/>
            <person name="Cahoon E.B."/>
            <person name="Gedil M."/>
            <person name="Stanke M."/>
            <person name="Haas B.J."/>
            <person name="Wortman J.R."/>
            <person name="Fraser-Liggett C.M."/>
            <person name="Ravel J."/>
            <person name="Rabinowicz P.D."/>
        </authorList>
    </citation>
    <scope>NUCLEOTIDE SEQUENCE [LARGE SCALE GENOMIC DNA]</scope>
    <source>
        <strain evidence="2">cv. Hale</strain>
    </source>
</reference>
<keyword evidence="2" id="KW-1185">Reference proteome</keyword>
<gene>
    <name evidence="1" type="ORF">RCOM_1869550</name>
</gene>
<organism evidence="1 2">
    <name type="scientific">Ricinus communis</name>
    <name type="common">Castor bean</name>
    <dbReference type="NCBI Taxonomy" id="3988"/>
    <lineage>
        <taxon>Eukaryota</taxon>
        <taxon>Viridiplantae</taxon>
        <taxon>Streptophyta</taxon>
        <taxon>Embryophyta</taxon>
        <taxon>Tracheophyta</taxon>
        <taxon>Spermatophyta</taxon>
        <taxon>Magnoliopsida</taxon>
        <taxon>eudicotyledons</taxon>
        <taxon>Gunneridae</taxon>
        <taxon>Pentapetalae</taxon>
        <taxon>rosids</taxon>
        <taxon>fabids</taxon>
        <taxon>Malpighiales</taxon>
        <taxon>Euphorbiaceae</taxon>
        <taxon>Acalyphoideae</taxon>
        <taxon>Acalypheae</taxon>
        <taxon>Ricinus</taxon>
    </lineage>
</organism>
<dbReference type="Proteomes" id="UP000008311">
    <property type="component" value="Unassembled WGS sequence"/>
</dbReference>
<proteinExistence type="predicted"/>
<dbReference type="AlphaFoldDB" id="B9TFC5"/>
<evidence type="ECO:0000313" key="1">
    <source>
        <dbReference type="EMBL" id="EEF25439.1"/>
    </source>
</evidence>
<sequence>HETEDFGLAIELYNGHLLTDETLRQRNIMASAVAYFESRTPKDPINLLTQIQPISLSLNISSNQRNAGRDYYEG</sequence>